<gene>
    <name evidence="1" type="ORF">PG2032B_1222</name>
</gene>
<name>A0A4Q5AEC4_9BIFI</name>
<protein>
    <submittedName>
        <fullName evidence="1">Protein containing DUF1790</fullName>
    </submittedName>
</protein>
<accession>A0A4Q5AEC4</accession>
<evidence type="ECO:0000313" key="2">
    <source>
        <dbReference type="Proteomes" id="UP000292535"/>
    </source>
</evidence>
<proteinExistence type="predicted"/>
<dbReference type="Proteomes" id="UP000292535">
    <property type="component" value="Unassembled WGS sequence"/>
</dbReference>
<evidence type="ECO:0000313" key="1">
    <source>
        <dbReference type="EMBL" id="RYQ26626.1"/>
    </source>
</evidence>
<organism evidence="1 2">
    <name type="scientific">Bifidobacterium pseudolongum subsp. globosum</name>
    <dbReference type="NCBI Taxonomy" id="1690"/>
    <lineage>
        <taxon>Bacteria</taxon>
        <taxon>Bacillati</taxon>
        <taxon>Actinomycetota</taxon>
        <taxon>Actinomycetes</taxon>
        <taxon>Bifidobacteriales</taxon>
        <taxon>Bifidobacteriaceae</taxon>
        <taxon>Bifidobacterium</taxon>
    </lineage>
</organism>
<dbReference type="RefSeq" id="WP_129853770.1">
    <property type="nucleotide sequence ID" value="NZ_RYUQ01000002.1"/>
</dbReference>
<dbReference type="EMBL" id="RYUQ01000002">
    <property type="protein sequence ID" value="RYQ26626.1"/>
    <property type="molecule type" value="Genomic_DNA"/>
</dbReference>
<comment type="caution">
    <text evidence="1">The sequence shown here is derived from an EMBL/GenBank/DDBJ whole genome shotgun (WGS) entry which is preliminary data.</text>
</comment>
<reference evidence="1 2" key="1">
    <citation type="submission" date="2018-12" db="EMBL/GenBank/DDBJ databases">
        <title>Unveiling genomic diversity among members of the Bifidobacterium pseudolongum species, a widely distributed gut commensal of the animal kingdom.</title>
        <authorList>
            <person name="Lugli G.A."/>
            <person name="Duranti S."/>
            <person name="Albert K."/>
            <person name="Mancabelli L."/>
            <person name="Napoli S."/>
            <person name="Viappiani A."/>
            <person name="Anzalone R."/>
            <person name="Longhi G."/>
            <person name="Milani C."/>
            <person name="Turroni F."/>
            <person name="Alessandri G."/>
            <person name="Sela D.A."/>
            <person name="Van Sinderen D."/>
            <person name="Ventura M."/>
        </authorList>
    </citation>
    <scope>NUCLEOTIDE SEQUENCE [LARGE SCALE GENOMIC DNA]</scope>
    <source>
        <strain evidence="1 2">2032B</strain>
    </source>
</reference>
<dbReference type="AlphaFoldDB" id="A0A4Q5AEC4"/>
<sequence length="179" mass="19758">MPSKEELELCFREYLDRDGLHAMHDVPRDVYIFLVECSVKVGTVVVEIHVLDERIVSLARCAMRVDANDSETMHRVSEYLQRATYGMSVGSFDLNFDEGEALFRTTLTCGSGLPCDDSLRMVIGMGPSMWAQYGDGFLEVAFEGADPKEVVGSSDAGMSVLERALAGEFDEDGDHGEES</sequence>